<evidence type="ECO:0000256" key="13">
    <source>
        <dbReference type="ARBA" id="ARBA00036045"/>
    </source>
</evidence>
<dbReference type="OrthoDB" id="9977936at2759"/>
<dbReference type="GO" id="GO:0006508">
    <property type="term" value="P:proteolysis"/>
    <property type="evidence" value="ECO:0007669"/>
    <property type="project" value="UniProtKB-KW"/>
</dbReference>
<evidence type="ECO:0000256" key="16">
    <source>
        <dbReference type="ARBA" id="ARBA00040219"/>
    </source>
</evidence>
<evidence type="ECO:0000256" key="12">
    <source>
        <dbReference type="ARBA" id="ARBA00023180"/>
    </source>
</evidence>
<evidence type="ECO:0000256" key="1">
    <source>
        <dbReference type="ARBA" id="ARBA00004240"/>
    </source>
</evidence>
<dbReference type="GO" id="GO:0005615">
    <property type="term" value="C:extracellular space"/>
    <property type="evidence" value="ECO:0007669"/>
    <property type="project" value="TreeGrafter"/>
</dbReference>
<dbReference type="AlphaFoldDB" id="A0A7R8WFH2"/>
<evidence type="ECO:0000256" key="17">
    <source>
        <dbReference type="ARBA" id="ARBA00041306"/>
    </source>
</evidence>
<gene>
    <name evidence="21" type="ORF">CTOB1V02_LOCUS5708</name>
</gene>
<dbReference type="PROSITE" id="PS00135">
    <property type="entry name" value="TRYPSIN_SER"/>
    <property type="match status" value="1"/>
</dbReference>
<dbReference type="PRINTS" id="PR00722">
    <property type="entry name" value="CHYMOTRYPSIN"/>
</dbReference>
<evidence type="ECO:0000256" key="14">
    <source>
        <dbReference type="ARBA" id="ARBA00037553"/>
    </source>
</evidence>
<keyword evidence="11" id="KW-1015">Disulfide bond</keyword>
<dbReference type="EC" id="3.4.21.69" evidence="15"/>
<evidence type="ECO:0000256" key="19">
    <source>
        <dbReference type="ARBA" id="ARBA00042906"/>
    </source>
</evidence>
<evidence type="ECO:0000259" key="20">
    <source>
        <dbReference type="PROSITE" id="PS50240"/>
    </source>
</evidence>
<dbReference type="GO" id="GO:0005794">
    <property type="term" value="C:Golgi apparatus"/>
    <property type="evidence" value="ECO:0007669"/>
    <property type="project" value="UniProtKB-SubCell"/>
</dbReference>
<accession>A0A7R8WFH2</accession>
<evidence type="ECO:0000313" key="21">
    <source>
        <dbReference type="EMBL" id="CAD7227811.1"/>
    </source>
</evidence>
<protein>
    <recommendedName>
        <fullName evidence="16">Vitamin K-dependent protein C</fullName>
        <ecNumber evidence="15">3.4.21.69</ecNumber>
    </recommendedName>
    <alternativeName>
        <fullName evidence="19">Anticoagulant protein C</fullName>
    </alternativeName>
    <alternativeName>
        <fullName evidence="17">Autoprothrombin IIA</fullName>
    </alternativeName>
    <alternativeName>
        <fullName evidence="18">Blood coagulation factor XIV</fullName>
    </alternativeName>
</protein>
<dbReference type="PANTHER" id="PTHR24264">
    <property type="entry name" value="TRYPSIN-RELATED"/>
    <property type="match status" value="1"/>
</dbReference>
<dbReference type="EMBL" id="OB661270">
    <property type="protein sequence ID" value="CAD7227811.1"/>
    <property type="molecule type" value="Genomic_DNA"/>
</dbReference>
<evidence type="ECO:0000256" key="18">
    <source>
        <dbReference type="ARBA" id="ARBA00042403"/>
    </source>
</evidence>
<dbReference type="GO" id="GO:0004252">
    <property type="term" value="F:serine-type endopeptidase activity"/>
    <property type="evidence" value="ECO:0007669"/>
    <property type="project" value="UniProtKB-EC"/>
</dbReference>
<dbReference type="Pfam" id="PF00089">
    <property type="entry name" value="Trypsin"/>
    <property type="match status" value="1"/>
</dbReference>
<evidence type="ECO:0000256" key="15">
    <source>
        <dbReference type="ARBA" id="ARBA00038995"/>
    </source>
</evidence>
<keyword evidence="10" id="KW-0333">Golgi apparatus</keyword>
<comment type="function">
    <text evidence="14">Protein C is a vitamin K-dependent serine protease that regulates blood coagulation by inactivating factors Va and VIIIa in the presence of calcium ions and phospholipids. Exerts a protective effect on the endothelial cell barrier function.</text>
</comment>
<proteinExistence type="predicted"/>
<dbReference type="PROSITE" id="PS50240">
    <property type="entry name" value="TRYPSIN_DOM"/>
    <property type="match status" value="1"/>
</dbReference>
<keyword evidence="12" id="KW-0325">Glycoprotein</keyword>
<evidence type="ECO:0000256" key="2">
    <source>
        <dbReference type="ARBA" id="ARBA00004555"/>
    </source>
</evidence>
<dbReference type="InterPro" id="IPR001254">
    <property type="entry name" value="Trypsin_dom"/>
</dbReference>
<dbReference type="PANTHER" id="PTHR24264:SF65">
    <property type="entry name" value="SRCR DOMAIN-CONTAINING PROTEIN"/>
    <property type="match status" value="1"/>
</dbReference>
<evidence type="ECO:0000256" key="9">
    <source>
        <dbReference type="ARBA" id="ARBA00022825"/>
    </source>
</evidence>
<keyword evidence="7" id="KW-0378">Hydrolase</keyword>
<organism evidence="21">
    <name type="scientific">Cyprideis torosa</name>
    <dbReference type="NCBI Taxonomy" id="163714"/>
    <lineage>
        <taxon>Eukaryota</taxon>
        <taxon>Metazoa</taxon>
        <taxon>Ecdysozoa</taxon>
        <taxon>Arthropoda</taxon>
        <taxon>Crustacea</taxon>
        <taxon>Oligostraca</taxon>
        <taxon>Ostracoda</taxon>
        <taxon>Podocopa</taxon>
        <taxon>Podocopida</taxon>
        <taxon>Cytherocopina</taxon>
        <taxon>Cytheroidea</taxon>
        <taxon>Cytherideidae</taxon>
        <taxon>Cyprideis</taxon>
    </lineage>
</organism>
<keyword evidence="4" id="KW-0964">Secreted</keyword>
<keyword evidence="9" id="KW-0720">Serine protease</keyword>
<comment type="subcellular location">
    <subcellularLocation>
        <location evidence="1">Endoplasmic reticulum</location>
    </subcellularLocation>
    <subcellularLocation>
        <location evidence="2">Golgi apparatus</location>
    </subcellularLocation>
    <subcellularLocation>
        <location evidence="3">Secreted</location>
    </subcellularLocation>
</comment>
<keyword evidence="8" id="KW-0256">Endoplasmic reticulum</keyword>
<dbReference type="GO" id="GO:0005783">
    <property type="term" value="C:endoplasmic reticulum"/>
    <property type="evidence" value="ECO:0007669"/>
    <property type="project" value="UniProtKB-SubCell"/>
</dbReference>
<dbReference type="SMART" id="SM00020">
    <property type="entry name" value="Tryp_SPc"/>
    <property type="match status" value="1"/>
</dbReference>
<dbReference type="InterPro" id="IPR050127">
    <property type="entry name" value="Serine_Proteases_S1"/>
</dbReference>
<dbReference type="GO" id="GO:0007599">
    <property type="term" value="P:hemostasis"/>
    <property type="evidence" value="ECO:0007669"/>
    <property type="project" value="UniProtKB-KW"/>
</dbReference>
<dbReference type="InterPro" id="IPR009003">
    <property type="entry name" value="Peptidase_S1_PA"/>
</dbReference>
<evidence type="ECO:0000256" key="5">
    <source>
        <dbReference type="ARBA" id="ARBA00022670"/>
    </source>
</evidence>
<dbReference type="InterPro" id="IPR043504">
    <property type="entry name" value="Peptidase_S1_PA_chymotrypsin"/>
</dbReference>
<evidence type="ECO:0000256" key="3">
    <source>
        <dbReference type="ARBA" id="ARBA00004613"/>
    </source>
</evidence>
<evidence type="ECO:0000256" key="4">
    <source>
        <dbReference type="ARBA" id="ARBA00022525"/>
    </source>
</evidence>
<dbReference type="CDD" id="cd00190">
    <property type="entry name" value="Tryp_SPc"/>
    <property type="match status" value="1"/>
</dbReference>
<dbReference type="InterPro" id="IPR033116">
    <property type="entry name" value="TRYPSIN_SER"/>
</dbReference>
<evidence type="ECO:0000256" key="7">
    <source>
        <dbReference type="ARBA" id="ARBA00022801"/>
    </source>
</evidence>
<feature type="domain" description="Peptidase S1" evidence="20">
    <location>
        <begin position="1"/>
        <end position="189"/>
    </location>
</feature>
<dbReference type="Gene3D" id="2.40.10.10">
    <property type="entry name" value="Trypsin-like serine proteases"/>
    <property type="match status" value="1"/>
</dbReference>
<dbReference type="SUPFAM" id="SSF50494">
    <property type="entry name" value="Trypsin-like serine proteases"/>
    <property type="match status" value="1"/>
</dbReference>
<evidence type="ECO:0000256" key="8">
    <source>
        <dbReference type="ARBA" id="ARBA00022824"/>
    </source>
</evidence>
<dbReference type="FunFam" id="2.40.10.10:FF:000011">
    <property type="entry name" value="Coagulation factor X"/>
    <property type="match status" value="1"/>
</dbReference>
<dbReference type="InterPro" id="IPR001314">
    <property type="entry name" value="Peptidase_S1A"/>
</dbReference>
<sequence length="192" mass="21124">FRFNAPDLRVRLGEYDFASTADDASPRDFGVSRITMHQDYDTKTYHNDIAILTLDQPTDFNCDIWPVCLPAPDFEIVGRKAIVTGWGTVGFGEAESNILREVTLPVWNRTECDKSYPGKLISTQICAGETGGGKDSCQGDSGGPLVMQNGPRWAIIGVVSFGIRCAEPGFPGVYTKVSEYLDWIGQTVSRDF</sequence>
<comment type="catalytic activity">
    <reaction evidence="13">
        <text>Degradation of blood coagulation factors Va and VIIIa.</text>
        <dbReference type="EC" id="3.4.21.69"/>
    </reaction>
</comment>
<keyword evidence="6" id="KW-0356">Hemostasis</keyword>
<evidence type="ECO:0000256" key="10">
    <source>
        <dbReference type="ARBA" id="ARBA00023034"/>
    </source>
</evidence>
<reference evidence="21" key="1">
    <citation type="submission" date="2020-11" db="EMBL/GenBank/DDBJ databases">
        <authorList>
            <person name="Tran Van P."/>
        </authorList>
    </citation>
    <scope>NUCLEOTIDE SEQUENCE</scope>
</reference>
<evidence type="ECO:0000256" key="11">
    <source>
        <dbReference type="ARBA" id="ARBA00023157"/>
    </source>
</evidence>
<name>A0A7R8WFH2_9CRUS</name>
<feature type="non-terminal residue" evidence="21">
    <location>
        <position position="1"/>
    </location>
</feature>
<keyword evidence="5" id="KW-0645">Protease</keyword>
<evidence type="ECO:0000256" key="6">
    <source>
        <dbReference type="ARBA" id="ARBA00022696"/>
    </source>
</evidence>